<reference evidence="1 2" key="2">
    <citation type="journal article" date="2022" name="Mol. Ecol. Resour.">
        <title>The genomes of chicory, endive, great burdock and yacon provide insights into Asteraceae paleo-polyploidization history and plant inulin production.</title>
        <authorList>
            <person name="Fan W."/>
            <person name="Wang S."/>
            <person name="Wang H."/>
            <person name="Wang A."/>
            <person name="Jiang F."/>
            <person name="Liu H."/>
            <person name="Zhao H."/>
            <person name="Xu D."/>
            <person name="Zhang Y."/>
        </authorList>
    </citation>
    <scope>NUCLEOTIDE SEQUENCE [LARGE SCALE GENOMIC DNA]</scope>
    <source>
        <strain evidence="2">cv. Yunnan</strain>
        <tissue evidence="1">Leaves</tissue>
    </source>
</reference>
<organism evidence="1 2">
    <name type="scientific">Smallanthus sonchifolius</name>
    <dbReference type="NCBI Taxonomy" id="185202"/>
    <lineage>
        <taxon>Eukaryota</taxon>
        <taxon>Viridiplantae</taxon>
        <taxon>Streptophyta</taxon>
        <taxon>Embryophyta</taxon>
        <taxon>Tracheophyta</taxon>
        <taxon>Spermatophyta</taxon>
        <taxon>Magnoliopsida</taxon>
        <taxon>eudicotyledons</taxon>
        <taxon>Gunneridae</taxon>
        <taxon>Pentapetalae</taxon>
        <taxon>asterids</taxon>
        <taxon>campanulids</taxon>
        <taxon>Asterales</taxon>
        <taxon>Asteraceae</taxon>
        <taxon>Asteroideae</taxon>
        <taxon>Heliantheae alliance</taxon>
        <taxon>Millerieae</taxon>
        <taxon>Smallanthus</taxon>
    </lineage>
</organism>
<comment type="caution">
    <text evidence="1">The sequence shown here is derived from an EMBL/GenBank/DDBJ whole genome shotgun (WGS) entry which is preliminary data.</text>
</comment>
<dbReference type="EMBL" id="CM042029">
    <property type="protein sequence ID" value="KAI3795762.1"/>
    <property type="molecule type" value="Genomic_DNA"/>
</dbReference>
<keyword evidence="2" id="KW-1185">Reference proteome</keyword>
<sequence length="196" mass="22399">MIQGVIYDLEKDVVISDLEEDVVSCDPEKVMTVSNHEKKSDFNKSQQLHMIQKLLPVMTKMNEEKMIDLDTEAKSKGICHGGLQVQIAGYTWKKECSTHENVWSEFLKFKLWFSSGFLQDHTPDHYDAVIQSLPIQEYVNPFTGFLNLGAYPPYQTKNPNLSSYVSISYGGLDNPLDADLLMKLSLHTYDMVSSYF</sequence>
<name>A0ACB9HLN6_9ASTR</name>
<proteinExistence type="predicted"/>
<evidence type="ECO:0000313" key="1">
    <source>
        <dbReference type="EMBL" id="KAI3795762.1"/>
    </source>
</evidence>
<reference evidence="2" key="1">
    <citation type="journal article" date="2022" name="Mol. Ecol. Resour.">
        <title>The genomes of chicory, endive, great burdock and yacon provide insights into Asteraceae palaeo-polyploidization history and plant inulin production.</title>
        <authorList>
            <person name="Fan W."/>
            <person name="Wang S."/>
            <person name="Wang H."/>
            <person name="Wang A."/>
            <person name="Jiang F."/>
            <person name="Liu H."/>
            <person name="Zhao H."/>
            <person name="Xu D."/>
            <person name="Zhang Y."/>
        </authorList>
    </citation>
    <scope>NUCLEOTIDE SEQUENCE [LARGE SCALE GENOMIC DNA]</scope>
    <source>
        <strain evidence="2">cv. Yunnan</strain>
    </source>
</reference>
<evidence type="ECO:0000313" key="2">
    <source>
        <dbReference type="Proteomes" id="UP001056120"/>
    </source>
</evidence>
<accession>A0ACB9HLN6</accession>
<dbReference type="Proteomes" id="UP001056120">
    <property type="component" value="Linkage Group LG12"/>
</dbReference>
<gene>
    <name evidence="1" type="ORF">L1987_38420</name>
</gene>
<protein>
    <submittedName>
        <fullName evidence="1">Uncharacterized protein</fullName>
    </submittedName>
</protein>